<dbReference type="Gene3D" id="1.10.357.10">
    <property type="entry name" value="Tetracycline Repressor, domain 2"/>
    <property type="match status" value="1"/>
</dbReference>
<dbReference type="PANTHER" id="PTHR30055">
    <property type="entry name" value="HTH-TYPE TRANSCRIPTIONAL REGULATOR RUTR"/>
    <property type="match status" value="1"/>
</dbReference>
<dbReference type="InterPro" id="IPR050109">
    <property type="entry name" value="HTH-type_TetR-like_transc_reg"/>
</dbReference>
<accession>A0A1U7D4D9</accession>
<dbReference type="InterPro" id="IPR001647">
    <property type="entry name" value="HTH_TetR"/>
</dbReference>
<feature type="DNA-binding region" description="H-T-H motif" evidence="4">
    <location>
        <begin position="31"/>
        <end position="50"/>
    </location>
</feature>
<dbReference type="Pfam" id="PF00440">
    <property type="entry name" value="TetR_N"/>
    <property type="match status" value="1"/>
</dbReference>
<dbReference type="GO" id="GO:0000976">
    <property type="term" value="F:transcription cis-regulatory region binding"/>
    <property type="evidence" value="ECO:0007669"/>
    <property type="project" value="TreeGrafter"/>
</dbReference>
<evidence type="ECO:0000313" key="6">
    <source>
        <dbReference type="EMBL" id="APX22973.1"/>
    </source>
</evidence>
<dbReference type="Proteomes" id="UP000186559">
    <property type="component" value="Chromosome"/>
</dbReference>
<dbReference type="EMBL" id="CP014796">
    <property type="protein sequence ID" value="APX22973.1"/>
    <property type="molecule type" value="Genomic_DNA"/>
</dbReference>
<protein>
    <submittedName>
        <fullName evidence="6">Transcriptional regulator</fullName>
    </submittedName>
</protein>
<evidence type="ECO:0000256" key="3">
    <source>
        <dbReference type="ARBA" id="ARBA00023163"/>
    </source>
</evidence>
<dbReference type="SUPFAM" id="SSF46689">
    <property type="entry name" value="Homeodomain-like"/>
    <property type="match status" value="1"/>
</dbReference>
<evidence type="ECO:0000256" key="1">
    <source>
        <dbReference type="ARBA" id="ARBA00023015"/>
    </source>
</evidence>
<evidence type="ECO:0000256" key="2">
    <source>
        <dbReference type="ARBA" id="ARBA00023125"/>
    </source>
</evidence>
<evidence type="ECO:0000256" key="4">
    <source>
        <dbReference type="PROSITE-ProRule" id="PRU00335"/>
    </source>
</evidence>
<keyword evidence="7" id="KW-1185">Reference proteome</keyword>
<name>A0A1U7D4D9_9RHOB</name>
<evidence type="ECO:0000313" key="7">
    <source>
        <dbReference type="Proteomes" id="UP000186559"/>
    </source>
</evidence>
<sequence>MTRKETARRTRERLLETAATLFAAQGYAATSLEAIAAGAGHTKGAVYANFTCKEALFLEVFEAVGRRDVDRLIAAIEAAPDRPAIEALLIDWADERARSGSWPLTLLEFARQKKDDAEVLGPLREILDRHWRLLGEAVAKRLALDTPPLVLGCSLHEIAYAPAMSVAETPSGRDLMALFLKGLNPTR</sequence>
<dbReference type="KEGG" id="tpro:Ga0080559_TMP2177"/>
<reference evidence="6 7" key="1">
    <citation type="submission" date="2016-03" db="EMBL/GenBank/DDBJ databases">
        <title>Deep-sea bacteria in the southern Pacific.</title>
        <authorList>
            <person name="Tang K."/>
        </authorList>
    </citation>
    <scope>NUCLEOTIDE SEQUENCE [LARGE SCALE GENOMIC DNA]</scope>
    <source>
        <strain evidence="6 7">JLT2016</strain>
    </source>
</reference>
<keyword evidence="3" id="KW-0804">Transcription</keyword>
<gene>
    <name evidence="6" type="ORF">Ga0080559_TMP2177</name>
</gene>
<proteinExistence type="predicted"/>
<evidence type="ECO:0000259" key="5">
    <source>
        <dbReference type="PROSITE" id="PS50977"/>
    </source>
</evidence>
<organism evidence="6 7">
    <name type="scientific">Salipiger profundus</name>
    <dbReference type="NCBI Taxonomy" id="1229727"/>
    <lineage>
        <taxon>Bacteria</taxon>
        <taxon>Pseudomonadati</taxon>
        <taxon>Pseudomonadota</taxon>
        <taxon>Alphaproteobacteria</taxon>
        <taxon>Rhodobacterales</taxon>
        <taxon>Roseobacteraceae</taxon>
        <taxon>Salipiger</taxon>
    </lineage>
</organism>
<keyword evidence="2 4" id="KW-0238">DNA-binding</keyword>
<dbReference type="PANTHER" id="PTHR30055:SF234">
    <property type="entry name" value="HTH-TYPE TRANSCRIPTIONAL REGULATOR BETI"/>
    <property type="match status" value="1"/>
</dbReference>
<dbReference type="PROSITE" id="PS50977">
    <property type="entry name" value="HTH_TETR_2"/>
    <property type="match status" value="1"/>
</dbReference>
<feature type="domain" description="HTH tetR-type" evidence="5">
    <location>
        <begin position="8"/>
        <end position="68"/>
    </location>
</feature>
<dbReference type="STRING" id="1229727.Ga0080559_TMP2177"/>
<dbReference type="GO" id="GO:0003700">
    <property type="term" value="F:DNA-binding transcription factor activity"/>
    <property type="evidence" value="ECO:0007669"/>
    <property type="project" value="TreeGrafter"/>
</dbReference>
<dbReference type="AlphaFoldDB" id="A0A1U7D4D9"/>
<dbReference type="PRINTS" id="PR00455">
    <property type="entry name" value="HTHTETR"/>
</dbReference>
<dbReference type="InterPro" id="IPR009057">
    <property type="entry name" value="Homeodomain-like_sf"/>
</dbReference>
<keyword evidence="1" id="KW-0805">Transcription regulation</keyword>